<name>G0SHU8_CHATD</name>
<feature type="compositionally biased region" description="Basic and acidic residues" evidence="1">
    <location>
        <begin position="40"/>
        <end position="50"/>
    </location>
</feature>
<keyword evidence="3" id="KW-1185">Reference proteome</keyword>
<dbReference type="EMBL" id="GL988048">
    <property type="protein sequence ID" value="EGS17018.1"/>
    <property type="molecule type" value="Genomic_DNA"/>
</dbReference>
<dbReference type="Proteomes" id="UP000008066">
    <property type="component" value="Unassembled WGS sequence"/>
</dbReference>
<evidence type="ECO:0000313" key="3">
    <source>
        <dbReference type="Proteomes" id="UP000008066"/>
    </source>
</evidence>
<dbReference type="HOGENOM" id="CLU_2468868_0_0_1"/>
<dbReference type="AlphaFoldDB" id="G0SHU8"/>
<gene>
    <name evidence="2" type="ORF">CTHT_0073440</name>
</gene>
<reference evidence="2 3" key="1">
    <citation type="journal article" date="2011" name="Cell">
        <title>Insight into structure and assembly of the nuclear pore complex by utilizing the genome of a eukaryotic thermophile.</title>
        <authorList>
            <person name="Amlacher S."/>
            <person name="Sarges P."/>
            <person name="Flemming D."/>
            <person name="van Noort V."/>
            <person name="Kunze R."/>
            <person name="Devos D.P."/>
            <person name="Arumugam M."/>
            <person name="Bork P."/>
            <person name="Hurt E."/>
        </authorList>
    </citation>
    <scope>NUCLEOTIDE SEQUENCE [LARGE SCALE GENOMIC DNA]</scope>
    <source>
        <strain evidence="3">DSM 1495 / CBS 144.50 / IMI 039719</strain>
    </source>
</reference>
<evidence type="ECO:0000313" key="2">
    <source>
        <dbReference type="EMBL" id="EGS17018.1"/>
    </source>
</evidence>
<dbReference type="GeneID" id="18261382"/>
<dbReference type="RefSeq" id="XP_006697600.1">
    <property type="nucleotide sequence ID" value="XM_006697537.1"/>
</dbReference>
<sequence>MTTIPSNARRFPLRTLTLATWMVHGSPRRTSQKSAKAPRPKGESESRDVTDPDSPTDPVGATVGPFAALVAKQLAELAAAKQSETPAF</sequence>
<protein>
    <submittedName>
        <fullName evidence="2">Uncharacterized protein</fullName>
    </submittedName>
</protein>
<feature type="region of interest" description="Disordered" evidence="1">
    <location>
        <begin position="22"/>
        <end position="62"/>
    </location>
</feature>
<proteinExistence type="predicted"/>
<dbReference type="KEGG" id="cthr:CTHT_0073440"/>
<evidence type="ECO:0000256" key="1">
    <source>
        <dbReference type="SAM" id="MobiDB-lite"/>
    </source>
</evidence>
<accession>G0SHU8</accession>
<organism evidence="3">
    <name type="scientific">Chaetomium thermophilum (strain DSM 1495 / CBS 144.50 / IMI 039719)</name>
    <name type="common">Thermochaetoides thermophila</name>
    <dbReference type="NCBI Taxonomy" id="759272"/>
    <lineage>
        <taxon>Eukaryota</taxon>
        <taxon>Fungi</taxon>
        <taxon>Dikarya</taxon>
        <taxon>Ascomycota</taxon>
        <taxon>Pezizomycotina</taxon>
        <taxon>Sordariomycetes</taxon>
        <taxon>Sordariomycetidae</taxon>
        <taxon>Sordariales</taxon>
        <taxon>Chaetomiaceae</taxon>
        <taxon>Thermochaetoides</taxon>
    </lineage>
</organism>
<feature type="compositionally biased region" description="Basic residues" evidence="1">
    <location>
        <begin position="26"/>
        <end position="39"/>
    </location>
</feature>